<accession>A0AC60NWF3</accession>
<comment type="caution">
    <text evidence="1">The sequence shown here is derived from an EMBL/GenBank/DDBJ whole genome shotgun (WGS) entry which is preliminary data.</text>
</comment>
<keyword evidence="2" id="KW-1185">Reference proteome</keyword>
<reference evidence="1 2" key="1">
    <citation type="journal article" date="2020" name="Cell">
        <title>Large-Scale Comparative Analyses of Tick Genomes Elucidate Their Genetic Diversity and Vector Capacities.</title>
        <authorList>
            <consortium name="Tick Genome and Microbiome Consortium (TIGMIC)"/>
            <person name="Jia N."/>
            <person name="Wang J."/>
            <person name="Shi W."/>
            <person name="Du L."/>
            <person name="Sun Y."/>
            <person name="Zhan W."/>
            <person name="Jiang J.F."/>
            <person name="Wang Q."/>
            <person name="Zhang B."/>
            <person name="Ji P."/>
            <person name="Bell-Sakyi L."/>
            <person name="Cui X.M."/>
            <person name="Yuan T.T."/>
            <person name="Jiang B.G."/>
            <person name="Yang W.F."/>
            <person name="Lam T.T."/>
            <person name="Chang Q.C."/>
            <person name="Ding S.J."/>
            <person name="Wang X.J."/>
            <person name="Zhu J.G."/>
            <person name="Ruan X.D."/>
            <person name="Zhao L."/>
            <person name="Wei J.T."/>
            <person name="Ye R.Z."/>
            <person name="Que T.C."/>
            <person name="Du C.H."/>
            <person name="Zhou Y.H."/>
            <person name="Cheng J.X."/>
            <person name="Dai P.F."/>
            <person name="Guo W.B."/>
            <person name="Han X.H."/>
            <person name="Huang E.J."/>
            <person name="Li L.F."/>
            <person name="Wei W."/>
            <person name="Gao Y.C."/>
            <person name="Liu J.Z."/>
            <person name="Shao H.Z."/>
            <person name="Wang X."/>
            <person name="Wang C.C."/>
            <person name="Yang T.C."/>
            <person name="Huo Q.B."/>
            <person name="Li W."/>
            <person name="Chen H.Y."/>
            <person name="Chen S.E."/>
            <person name="Zhou L.G."/>
            <person name="Ni X.B."/>
            <person name="Tian J.H."/>
            <person name="Sheng Y."/>
            <person name="Liu T."/>
            <person name="Pan Y.S."/>
            <person name="Xia L.Y."/>
            <person name="Li J."/>
            <person name="Zhao F."/>
            <person name="Cao W.C."/>
        </authorList>
    </citation>
    <scope>NUCLEOTIDE SEQUENCE [LARGE SCALE GENOMIC DNA]</scope>
    <source>
        <strain evidence="1">Iper-2018</strain>
    </source>
</reference>
<dbReference type="EMBL" id="JABSTQ010011431">
    <property type="protein sequence ID" value="KAG0411437.1"/>
    <property type="molecule type" value="Genomic_DNA"/>
</dbReference>
<evidence type="ECO:0000313" key="1">
    <source>
        <dbReference type="EMBL" id="KAG0411437.1"/>
    </source>
</evidence>
<proteinExistence type="predicted"/>
<name>A0AC60NWF3_IXOPE</name>
<protein>
    <submittedName>
        <fullName evidence="1">Uncharacterized protein</fullName>
    </submittedName>
</protein>
<feature type="non-terminal residue" evidence="1">
    <location>
        <position position="710"/>
    </location>
</feature>
<dbReference type="Proteomes" id="UP000805193">
    <property type="component" value="Unassembled WGS sequence"/>
</dbReference>
<gene>
    <name evidence="1" type="ORF">HPB47_011429</name>
</gene>
<evidence type="ECO:0000313" key="2">
    <source>
        <dbReference type="Proteomes" id="UP000805193"/>
    </source>
</evidence>
<sequence>MLRLSVYADKHHQSFSPINIIHHVEMRCNESDFHQLHELIIKKMSHKYNMLPGQPNLGLVVTLCSLQGELSQLQQENPVLLKSAVITRKRGFPDVIMPGDVRNDLYLTLDRGEFEKGGKSTGKNIEATVLLVAADGQLLQGCLSSGTGEEPCSEFRSLVLYHNNNPRWSDTVKVSIPMEMFDGSHIRIEFRHCSARDKDRRLLGFSFLPLMDEQGTIIRNGSHELYVYKADDSWQKALEAAQYRGLATGPRCVPSDGLVPGSQGAGRSPREALHVTTLLCSTKLTQNGESVRRPAIDLHCSDHLVGVIPCDLLSLLKWKVHPDRIEDALNNVIKLDGEEIVKDILDALFSMFSTGDGNSTACSGLVFKTLVYILSLLESPKFEHFKPVMDAYITGHFAAALVYKGLLSCVAHCAELICDTEEHAAIQHCFRSLEHVFKFIVQSRVLFARATGDPNEEAFWGDLHELFCSFEKMLSLEGDSKVLPMQVSLVHSLSGMYEQLVQVLPLQGVARLVRLSLSWLAPRPHLDLAQARLRCIQRTAKGPVFAGAVGETRGELLEAFVGPLREQLCLGLELRLCTEVLGDLLSALHRGGPGQDLPVLALLEPLVNTLCELDPDSPVMGWLMSCLLSLLRLMEERHYLALWDRLRREEGSLRGFLAHTVALMHGVLLQDIFPRDWMVMRTVANHVALGALQEFSQVLTSDFLEPFDQE</sequence>
<organism evidence="1 2">
    <name type="scientific">Ixodes persulcatus</name>
    <name type="common">Taiga tick</name>
    <dbReference type="NCBI Taxonomy" id="34615"/>
    <lineage>
        <taxon>Eukaryota</taxon>
        <taxon>Metazoa</taxon>
        <taxon>Ecdysozoa</taxon>
        <taxon>Arthropoda</taxon>
        <taxon>Chelicerata</taxon>
        <taxon>Arachnida</taxon>
        <taxon>Acari</taxon>
        <taxon>Parasitiformes</taxon>
        <taxon>Ixodida</taxon>
        <taxon>Ixodoidea</taxon>
        <taxon>Ixodidae</taxon>
        <taxon>Ixodinae</taxon>
        <taxon>Ixodes</taxon>
    </lineage>
</organism>